<feature type="domain" description="Tyr recombinase" evidence="4">
    <location>
        <begin position="105"/>
        <end position="318"/>
    </location>
</feature>
<dbReference type="PANTHER" id="PTHR30349">
    <property type="entry name" value="PHAGE INTEGRASE-RELATED"/>
    <property type="match status" value="1"/>
</dbReference>
<dbReference type="AlphaFoldDB" id="A0A9E4ZX69"/>
<dbReference type="Proteomes" id="UP001074446">
    <property type="component" value="Unassembled WGS sequence"/>
</dbReference>
<dbReference type="InterPro" id="IPR011010">
    <property type="entry name" value="DNA_brk_join_enz"/>
</dbReference>
<dbReference type="PANTHER" id="PTHR30349:SF41">
    <property type="entry name" value="INTEGRASE_RECOMBINASE PROTEIN MJ0367-RELATED"/>
    <property type="match status" value="1"/>
</dbReference>
<dbReference type="InterPro" id="IPR002104">
    <property type="entry name" value="Integrase_catalytic"/>
</dbReference>
<dbReference type="CDD" id="cd00397">
    <property type="entry name" value="DNA_BRE_C"/>
    <property type="match status" value="1"/>
</dbReference>
<proteinExistence type="predicted"/>
<keyword evidence="2" id="KW-0238">DNA-binding</keyword>
<evidence type="ECO:0000256" key="3">
    <source>
        <dbReference type="ARBA" id="ARBA00023172"/>
    </source>
</evidence>
<evidence type="ECO:0000313" key="7">
    <source>
        <dbReference type="Proteomes" id="UP001068021"/>
    </source>
</evidence>
<dbReference type="EMBL" id="JAPVER010000018">
    <property type="protein sequence ID" value="MCZ3364899.1"/>
    <property type="molecule type" value="Genomic_DNA"/>
</dbReference>
<evidence type="ECO:0000256" key="1">
    <source>
        <dbReference type="ARBA" id="ARBA00022908"/>
    </source>
</evidence>
<evidence type="ECO:0000256" key="2">
    <source>
        <dbReference type="ARBA" id="ARBA00023125"/>
    </source>
</evidence>
<organism evidence="5 7">
    <name type="scientific">Methanobacterium veterum</name>
    <dbReference type="NCBI Taxonomy" id="408577"/>
    <lineage>
        <taxon>Archaea</taxon>
        <taxon>Methanobacteriati</taxon>
        <taxon>Methanobacteriota</taxon>
        <taxon>Methanomada group</taxon>
        <taxon>Methanobacteria</taxon>
        <taxon>Methanobacteriales</taxon>
        <taxon>Methanobacteriaceae</taxon>
        <taxon>Methanobacterium</taxon>
    </lineage>
</organism>
<dbReference type="Proteomes" id="UP001068021">
    <property type="component" value="Unassembled WGS sequence"/>
</dbReference>
<keyword evidence="7" id="KW-1185">Reference proteome</keyword>
<comment type="caution">
    <text evidence="5">The sequence shown here is derived from an EMBL/GenBank/DDBJ whole genome shotgun (WGS) entry which is preliminary data.</text>
</comment>
<dbReference type="Pfam" id="PF00589">
    <property type="entry name" value="Phage_integrase"/>
    <property type="match status" value="1"/>
</dbReference>
<reference evidence="5" key="1">
    <citation type="submission" date="2022-12" db="EMBL/GenBank/DDBJ databases">
        <title>Reclassification of two methanogenic archaea species isolated from the Kolyma lowland permafrost.</title>
        <authorList>
            <person name="Trubitsyn V.E."/>
            <person name="Rivkina E.M."/>
            <person name="Shcherbakova V.A."/>
        </authorList>
    </citation>
    <scope>NUCLEOTIDE SEQUENCE</scope>
    <source>
        <strain evidence="5">M2</strain>
        <strain evidence="6">MK4</strain>
    </source>
</reference>
<dbReference type="PROSITE" id="PS51898">
    <property type="entry name" value="TYR_RECOMBINASE"/>
    <property type="match status" value="1"/>
</dbReference>
<sequence>MRSRTLRKTTEKVYVRRIKKYSKFLGKTPTEFIDEAEEEQDKGIKRRKRQINSYIYDFVELLKSENHSAYSIKSNVETIVSFYKQFDVDTPSLRNLLKNQNKNVSFETLLNKDQIKQIVDQANVRDKALILIHFSSGMGASEVRHLTFRDFLIAVGEYININELDKQDALKVAINLKNRDDLIGTWKIHRFKTGMPYVTFTSPEATKAIINYIIDRYRTNKPIKSLDDVLIVNQSNKKLSATGYTLIFARLNEKLELGRRSGKIRSFTSHILRKMFTTTLYQAGLDKLAIDWMLGHKIDPVTEAYFKTNIADLKRNYTKVLHHLTLEKVKIQRIESNEVKDIVRDLDKKDKEIKMLRKENAMTQKIVKDLIETMKMRE</sequence>
<protein>
    <submittedName>
        <fullName evidence="5">Tyrosine-type recombinase/integrase</fullName>
    </submittedName>
</protein>
<dbReference type="GO" id="GO:0015074">
    <property type="term" value="P:DNA integration"/>
    <property type="evidence" value="ECO:0007669"/>
    <property type="project" value="UniProtKB-KW"/>
</dbReference>
<evidence type="ECO:0000313" key="6">
    <source>
        <dbReference type="EMBL" id="MCZ3372654.1"/>
    </source>
</evidence>
<dbReference type="Gene3D" id="1.10.443.10">
    <property type="entry name" value="Intergrase catalytic core"/>
    <property type="match status" value="1"/>
</dbReference>
<gene>
    <name evidence="6" type="ORF">O3H35_08400</name>
    <name evidence="5" type="ORF">O3H54_03280</name>
</gene>
<dbReference type="EMBL" id="JAPVES010000030">
    <property type="protein sequence ID" value="MCZ3372654.1"/>
    <property type="molecule type" value="Genomic_DNA"/>
</dbReference>
<dbReference type="GO" id="GO:0006310">
    <property type="term" value="P:DNA recombination"/>
    <property type="evidence" value="ECO:0007669"/>
    <property type="project" value="UniProtKB-KW"/>
</dbReference>
<name>A0A9E4ZX69_9EURY</name>
<keyword evidence="3" id="KW-0233">DNA recombination</keyword>
<evidence type="ECO:0000313" key="5">
    <source>
        <dbReference type="EMBL" id="MCZ3364899.1"/>
    </source>
</evidence>
<dbReference type="RefSeq" id="WP_169740424.1">
    <property type="nucleotide sequence ID" value="NZ_JAPVER010000018.1"/>
</dbReference>
<dbReference type="InterPro" id="IPR050090">
    <property type="entry name" value="Tyrosine_recombinase_XerCD"/>
</dbReference>
<dbReference type="InterPro" id="IPR013762">
    <property type="entry name" value="Integrase-like_cat_sf"/>
</dbReference>
<keyword evidence="1" id="KW-0229">DNA integration</keyword>
<evidence type="ECO:0000259" key="4">
    <source>
        <dbReference type="PROSITE" id="PS51898"/>
    </source>
</evidence>
<dbReference type="SUPFAM" id="SSF56349">
    <property type="entry name" value="DNA breaking-rejoining enzymes"/>
    <property type="match status" value="1"/>
</dbReference>
<dbReference type="GO" id="GO:0003677">
    <property type="term" value="F:DNA binding"/>
    <property type="evidence" value="ECO:0007669"/>
    <property type="project" value="UniProtKB-KW"/>
</dbReference>
<accession>A0A9E4ZX69</accession>